<evidence type="ECO:0000256" key="3">
    <source>
        <dbReference type="ARBA" id="ARBA00010551"/>
    </source>
</evidence>
<dbReference type="GO" id="GO:0006782">
    <property type="term" value="P:protoporphyrinogen IX biosynthetic process"/>
    <property type="evidence" value="ECO:0007669"/>
    <property type="project" value="UniProtKB-UniRule"/>
</dbReference>
<accession>A0A0D1ZEF1</accession>
<dbReference type="PRINTS" id="PR00419">
    <property type="entry name" value="ADXRDTASE"/>
</dbReference>
<dbReference type="OrthoDB" id="438553at2759"/>
<dbReference type="EC" id="1.3.3.4" evidence="4 11"/>
<keyword evidence="15" id="KW-1185">Reference proteome</keyword>
<organism evidence="14 15">
    <name type="scientific">Cladophialophora immunda</name>
    <dbReference type="NCBI Taxonomy" id="569365"/>
    <lineage>
        <taxon>Eukaryota</taxon>
        <taxon>Fungi</taxon>
        <taxon>Dikarya</taxon>
        <taxon>Ascomycota</taxon>
        <taxon>Pezizomycotina</taxon>
        <taxon>Eurotiomycetes</taxon>
        <taxon>Chaetothyriomycetidae</taxon>
        <taxon>Chaetothyriales</taxon>
        <taxon>Herpotrichiellaceae</taxon>
        <taxon>Cladophialophora</taxon>
    </lineage>
</organism>
<dbReference type="HOGENOM" id="CLU_009629_1_0_1"/>
<feature type="region of interest" description="Disordered" evidence="12">
    <location>
        <begin position="466"/>
        <end position="505"/>
    </location>
</feature>
<gene>
    <name evidence="14" type="ORF">PV07_09209</name>
</gene>
<dbReference type="SUPFAM" id="SSF54373">
    <property type="entry name" value="FAD-linked reductases, C-terminal domain"/>
    <property type="match status" value="1"/>
</dbReference>
<comment type="similarity">
    <text evidence="3 11">Belongs to the protoporphyrinogen/coproporphyrinogen oxidase family. Protoporphyrinogen oxidase subfamily.</text>
</comment>
<dbReference type="RefSeq" id="XP_016246297.1">
    <property type="nucleotide sequence ID" value="XM_016396441.1"/>
</dbReference>
<evidence type="ECO:0000256" key="12">
    <source>
        <dbReference type="SAM" id="MobiDB-lite"/>
    </source>
</evidence>
<dbReference type="SUPFAM" id="SSF51905">
    <property type="entry name" value="FAD/NAD(P)-binding domain"/>
    <property type="match status" value="1"/>
</dbReference>
<dbReference type="Proteomes" id="UP000054466">
    <property type="component" value="Unassembled WGS sequence"/>
</dbReference>
<dbReference type="InterPro" id="IPR004572">
    <property type="entry name" value="Protoporphyrinogen_oxidase"/>
</dbReference>
<evidence type="ECO:0000256" key="10">
    <source>
        <dbReference type="ARBA" id="ARBA00047554"/>
    </source>
</evidence>
<keyword evidence="7 11" id="KW-0560">Oxidoreductase</keyword>
<comment type="catalytic activity">
    <reaction evidence="10 11">
        <text>protoporphyrinogen IX + 3 O2 = protoporphyrin IX + 3 H2O2</text>
        <dbReference type="Rhea" id="RHEA:25576"/>
        <dbReference type="ChEBI" id="CHEBI:15379"/>
        <dbReference type="ChEBI" id="CHEBI:16240"/>
        <dbReference type="ChEBI" id="CHEBI:57306"/>
        <dbReference type="ChEBI" id="CHEBI:57307"/>
        <dbReference type="EC" id="1.3.3.4"/>
    </reaction>
</comment>
<dbReference type="GO" id="GO:0005743">
    <property type="term" value="C:mitochondrial inner membrane"/>
    <property type="evidence" value="ECO:0007669"/>
    <property type="project" value="UniProtKB-SubCell"/>
</dbReference>
<evidence type="ECO:0000313" key="15">
    <source>
        <dbReference type="Proteomes" id="UP000054466"/>
    </source>
</evidence>
<keyword evidence="9 11" id="KW-0627">Porphyrin biosynthesis</keyword>
<dbReference type="PANTHER" id="PTHR42923">
    <property type="entry name" value="PROTOPORPHYRINOGEN OXIDASE"/>
    <property type="match status" value="1"/>
</dbReference>
<dbReference type="EMBL" id="KN847044">
    <property type="protein sequence ID" value="KIW26081.1"/>
    <property type="molecule type" value="Genomic_DNA"/>
</dbReference>
<dbReference type="PANTHER" id="PTHR42923:SF3">
    <property type="entry name" value="PROTOPORPHYRINOGEN OXIDASE"/>
    <property type="match status" value="1"/>
</dbReference>
<feature type="domain" description="Amine oxidase" evidence="13">
    <location>
        <begin position="68"/>
        <end position="625"/>
    </location>
</feature>
<evidence type="ECO:0000259" key="13">
    <source>
        <dbReference type="Pfam" id="PF01593"/>
    </source>
</evidence>
<comment type="pathway">
    <text evidence="2 11">Porphyrin-containing compound metabolism; protoporphyrin-IX biosynthesis; protoporphyrin-IX from protoporphyrinogen-IX: step 1/1.</text>
</comment>
<keyword evidence="6 11" id="KW-0274">FAD</keyword>
<keyword evidence="5 11" id="KW-0285">Flavoprotein</keyword>
<evidence type="ECO:0000256" key="8">
    <source>
        <dbReference type="ARBA" id="ARBA00023133"/>
    </source>
</evidence>
<keyword evidence="8 11" id="KW-0350">Heme biosynthesis</keyword>
<evidence type="ECO:0000313" key="14">
    <source>
        <dbReference type="EMBL" id="KIW26081.1"/>
    </source>
</evidence>
<evidence type="ECO:0000256" key="6">
    <source>
        <dbReference type="ARBA" id="ARBA00022827"/>
    </source>
</evidence>
<evidence type="ECO:0000256" key="7">
    <source>
        <dbReference type="ARBA" id="ARBA00023002"/>
    </source>
</evidence>
<dbReference type="GeneID" id="27348403"/>
<dbReference type="AlphaFoldDB" id="A0A0D1ZEF1"/>
<evidence type="ECO:0000256" key="4">
    <source>
        <dbReference type="ARBA" id="ARBA00012867"/>
    </source>
</evidence>
<dbReference type="InterPro" id="IPR036188">
    <property type="entry name" value="FAD/NAD-bd_sf"/>
</dbReference>
<dbReference type="Pfam" id="PF01593">
    <property type="entry name" value="Amino_oxidase"/>
    <property type="match status" value="1"/>
</dbReference>
<dbReference type="InterPro" id="IPR002937">
    <property type="entry name" value="Amino_oxidase"/>
</dbReference>
<comment type="function">
    <text evidence="1 11">Catalyzes the 6-electron oxidation of protoporphyrinogen-IX to form protoporphyrin-IX.</text>
</comment>
<evidence type="ECO:0000256" key="2">
    <source>
        <dbReference type="ARBA" id="ARBA00005073"/>
    </source>
</evidence>
<evidence type="ECO:0000256" key="5">
    <source>
        <dbReference type="ARBA" id="ARBA00022630"/>
    </source>
</evidence>
<dbReference type="STRING" id="569365.A0A0D1ZEF1"/>
<sequence length="659" mass="73070">MRVGGCHAPYQNAVKHALQPRASPSLRLRTFHSTASHGLVRIPHSDGQDILPPPNPHAREIAILGGGITGLATAFHLSSQLPSAKITIFEKKDKLGGWVDSEVIPVGRGEVLFEWGPRTLRAGIGPAPLAMLELLAQLHIGRDLVAISKSSPAALNRYIYYPDHLVRLPVLSRHTSLFELLRTLNTVLTEPLYDGMLRCLREPWVAPRDEDVKDESVGDFISRRFDKAVADNLLSAVCHGIFAGDIYKLSARTLLPQLWHLETRDRERAPGILLEILSNMVNRITFTPVNVALHAHRQILALRARENYFRRIPNLDSFDEMSVYTFRRGLGQITSALEQELSENKNITIARSTSVEDVVFYDSKNQVSITPSPTGITSNYDYVVSTLGPRTLKQFLSNGARVSGSTLDPKVIKACEHSDRSVNVMVINLYYSNPNLLPQSLRGFGYLIPRSVPLEQNPERALGVLFGSETSGRSDTVGPRSAEPHFISIDSNPGSPLDPDPPTGDSEVVMQDTAPGTKLTVMMGGHWWSEWALSNLPSEEQAIEMAKTLLRRHLNIEESPEVAKARLNCECIPQYPVGYAQDMATIHEGLTDTFHGRLKVAGPWWRGAPGMSDCVLAARESAWAIRDKDDDYTGLQGYTHESWVRTHVPTGTTTTERMQ</sequence>
<comment type="subcellular location">
    <subcellularLocation>
        <location evidence="11">Mitochondrion inner membrane</location>
    </subcellularLocation>
</comment>
<dbReference type="NCBIfam" id="TIGR00562">
    <property type="entry name" value="proto_IX_ox"/>
    <property type="match status" value="1"/>
</dbReference>
<dbReference type="Gene3D" id="3.50.50.60">
    <property type="entry name" value="FAD/NAD(P)-binding domain"/>
    <property type="match status" value="1"/>
</dbReference>
<name>A0A0D1ZEF1_9EURO</name>
<evidence type="ECO:0000256" key="11">
    <source>
        <dbReference type="RuleBase" id="RU367069"/>
    </source>
</evidence>
<dbReference type="VEuPathDB" id="FungiDB:PV07_09209"/>
<protein>
    <recommendedName>
        <fullName evidence="4 11">Protoporphyrinogen oxidase</fullName>
        <ecNumber evidence="4 11">1.3.3.4</ecNumber>
    </recommendedName>
</protein>
<proteinExistence type="inferred from homology"/>
<dbReference type="UniPathway" id="UPA00251">
    <property type="reaction ID" value="UER00324"/>
</dbReference>
<dbReference type="InterPro" id="IPR050464">
    <property type="entry name" value="Zeta_carotene_desat/Oxidored"/>
</dbReference>
<evidence type="ECO:0000256" key="9">
    <source>
        <dbReference type="ARBA" id="ARBA00023244"/>
    </source>
</evidence>
<evidence type="ECO:0000256" key="1">
    <source>
        <dbReference type="ARBA" id="ARBA00002600"/>
    </source>
</evidence>
<dbReference type="GO" id="GO:0004729">
    <property type="term" value="F:oxygen-dependent protoporphyrinogen oxidase activity"/>
    <property type="evidence" value="ECO:0007669"/>
    <property type="project" value="UniProtKB-UniRule"/>
</dbReference>
<reference evidence="14 15" key="1">
    <citation type="submission" date="2015-01" db="EMBL/GenBank/DDBJ databases">
        <title>The Genome Sequence of Cladophialophora immunda CBS83496.</title>
        <authorList>
            <consortium name="The Broad Institute Genomics Platform"/>
            <person name="Cuomo C."/>
            <person name="de Hoog S."/>
            <person name="Gorbushina A."/>
            <person name="Stielow B."/>
            <person name="Teixiera M."/>
            <person name="Abouelleil A."/>
            <person name="Chapman S.B."/>
            <person name="Priest M."/>
            <person name="Young S.K."/>
            <person name="Wortman J."/>
            <person name="Nusbaum C."/>
            <person name="Birren B."/>
        </authorList>
    </citation>
    <scope>NUCLEOTIDE SEQUENCE [LARGE SCALE GENOMIC DNA]</scope>
    <source>
        <strain evidence="14 15">CBS 83496</strain>
    </source>
</reference>
<comment type="cofactor">
    <cofactor evidence="11">
        <name>FAD</name>
        <dbReference type="ChEBI" id="CHEBI:57692"/>
    </cofactor>
    <text evidence="11">Binds 1 FAD per subunit.</text>
</comment>